<dbReference type="InterPro" id="IPR028974">
    <property type="entry name" value="TSP_type-3_rpt"/>
</dbReference>
<dbReference type="InterPro" id="IPR001547">
    <property type="entry name" value="Glyco_hydro_5"/>
</dbReference>
<comment type="caution">
    <text evidence="6">The sequence shown here is derived from an EMBL/GenBank/DDBJ whole genome shotgun (WGS) entry which is preliminary data.</text>
</comment>
<dbReference type="SUPFAM" id="SSF103647">
    <property type="entry name" value="TSP type-3 repeat"/>
    <property type="match status" value="1"/>
</dbReference>
<dbReference type="InterPro" id="IPR017853">
    <property type="entry name" value="GH"/>
</dbReference>
<dbReference type="PANTHER" id="PTHR31297:SF13">
    <property type="entry name" value="PUTATIVE-RELATED"/>
    <property type="match status" value="1"/>
</dbReference>
<dbReference type="InterPro" id="IPR008979">
    <property type="entry name" value="Galactose-bd-like_sf"/>
</dbReference>
<proteinExistence type="predicted"/>
<dbReference type="GO" id="GO:0005509">
    <property type="term" value="F:calcium ion binding"/>
    <property type="evidence" value="ECO:0007669"/>
    <property type="project" value="InterPro"/>
</dbReference>
<evidence type="ECO:0000256" key="1">
    <source>
        <dbReference type="ARBA" id="ARBA00022729"/>
    </source>
</evidence>
<evidence type="ECO:0000313" key="7">
    <source>
        <dbReference type="Proteomes" id="UP000306552"/>
    </source>
</evidence>
<dbReference type="AlphaFoldDB" id="A0A4U5TNX3"/>
<dbReference type="Pfam" id="PF18962">
    <property type="entry name" value="Por_Secre_tail"/>
    <property type="match status" value="1"/>
</dbReference>
<dbReference type="InterPro" id="IPR050386">
    <property type="entry name" value="Glycosyl_hydrolase_5"/>
</dbReference>
<organism evidence="6 7">
    <name type="scientific">Mesohalobacter halotolerans</name>
    <dbReference type="NCBI Taxonomy" id="1883405"/>
    <lineage>
        <taxon>Bacteria</taxon>
        <taxon>Pseudomonadati</taxon>
        <taxon>Bacteroidota</taxon>
        <taxon>Flavobacteriia</taxon>
        <taxon>Flavobacteriales</taxon>
        <taxon>Flavobacteriaceae</taxon>
        <taxon>Mesohalobacter</taxon>
    </lineage>
</organism>
<evidence type="ECO:0000256" key="3">
    <source>
        <dbReference type="ARBA" id="ARBA00023295"/>
    </source>
</evidence>
<feature type="chain" id="PRO_5020602351" evidence="4">
    <location>
        <begin position="20"/>
        <end position="1085"/>
    </location>
</feature>
<dbReference type="Gene3D" id="2.60.120.260">
    <property type="entry name" value="Galactose-binding domain-like"/>
    <property type="match status" value="2"/>
</dbReference>
<dbReference type="GO" id="GO:0008422">
    <property type="term" value="F:beta-glucosidase activity"/>
    <property type="evidence" value="ECO:0007669"/>
    <property type="project" value="TreeGrafter"/>
</dbReference>
<dbReference type="Gene3D" id="3.20.20.80">
    <property type="entry name" value="Glycosidases"/>
    <property type="match status" value="1"/>
</dbReference>
<dbReference type="OrthoDB" id="9800955at2"/>
<dbReference type="GO" id="GO:0005576">
    <property type="term" value="C:extracellular region"/>
    <property type="evidence" value="ECO:0007669"/>
    <property type="project" value="TreeGrafter"/>
</dbReference>
<sequence length="1085" mass="121901">MKKIIVLLTILFIPFSSWCQGLVAQGTEIVNSNGDPVLLRGYGPGGWQIMEGYMMQTSGFAGAQHEIKEKLIDLMGEANTETFFAKWRENHFTQRDVDSLAAWGFNSIRIPMHYNLFTLPIEEEPIPGENTWFETGFDLIDDVLEWSAPHNIYVILDMHATPGGQGTGSEINDYDPDKPSLWESQENRDKLVALWERIANRYKDNPWIGGYDLINETHWDLGPQNALLRQVYEDITTAIRGVGDNHILYIEGNSYANDHTGLTPPWDDNLVYSFHKYWSFNNENDVDWITPLRDTYNVPLWMGESGENSNTWYTDAVSLFEDNNIGWAWWAFRKIGDIDSPYAVDINPGYQAILDYWQGNGPQPTPTEAFDAMMQLADNLLVDNSRYRKDVPDALIRQVQTDQTIPYHGSPSEIPGLIYLSDYDLGKNNHAYYDTVVADYNLSTGNFTAWNSGWSYRNDGVDIERNDDSINSNGFHVGFVNQGEWMKYTVDIDQTAVYKAKIRLATEQTGGEFFLSINDQEVTTTQVVTATGGWTQFITYEIDDIILPQGEHSLKLHINNDTPVNLSSIEFELTGSIDALTLNALNGKTGEDEQSVEITISESVLASSLIGSLDQFSVNVNGEDRNVTAVEVHPTKDRTIVLTVEGFLITGDEILASYSGNSVQSESNKTLNTFTDLVINNVSPNRFIIPTLIEVEDYDYMIGMNLEDTTDEGGGQNFGFTDPGDYADYSIFVPETGLYGIKFRVAGFNQGQIGLYTVDENDVETELVVVDTPITNGWQTWETVSDNLFIEEGPHKLRMRVLAGGFNFNWFEFDFPDSDGDGVLDNNDLCPNTPEGAIVDVNGCEIFNLPPENYTVKVFSETCRSEDNGSILLTAIENFNYTATLNGEDVSISDTFSSEINFENLSAGTYTLCITVDSQPDYEQCFTIAITEPDELLVIAGRVANTSNLIIELSGAELYYITLNNSTIITDQNEMELQLQNGKNDLSISTNKDCQGVFKKTFLNDIEPSVFPNPVKNVLFVTTNSSTTERVPIEIYDLNGRLLFSKIYKNSDNRLQIDMSGLKNGIFILKITTTEKTYNFKIIKQ</sequence>
<protein>
    <submittedName>
        <fullName evidence="6">Carbohydrate-binding protein</fullName>
    </submittedName>
</protein>
<dbReference type="PANTHER" id="PTHR31297">
    <property type="entry name" value="GLUCAN ENDO-1,6-BETA-GLUCOSIDASE B"/>
    <property type="match status" value="1"/>
</dbReference>
<dbReference type="CDD" id="cd04080">
    <property type="entry name" value="CBM6_cellulase-like"/>
    <property type="match status" value="2"/>
</dbReference>
<feature type="domain" description="CBM6" evidence="5">
    <location>
        <begin position="691"/>
        <end position="814"/>
    </location>
</feature>
<feature type="domain" description="CBM6" evidence="5">
    <location>
        <begin position="448"/>
        <end position="572"/>
    </location>
</feature>
<name>A0A4U5TNX3_9FLAO</name>
<keyword evidence="1 4" id="KW-0732">Signal</keyword>
<dbReference type="Pfam" id="PF00150">
    <property type="entry name" value="Cellulase"/>
    <property type="match status" value="1"/>
</dbReference>
<evidence type="ECO:0000313" key="6">
    <source>
        <dbReference type="EMBL" id="TKS55769.1"/>
    </source>
</evidence>
<evidence type="ECO:0000259" key="5">
    <source>
        <dbReference type="PROSITE" id="PS51175"/>
    </source>
</evidence>
<dbReference type="GO" id="GO:0009251">
    <property type="term" value="P:glucan catabolic process"/>
    <property type="evidence" value="ECO:0007669"/>
    <property type="project" value="TreeGrafter"/>
</dbReference>
<dbReference type="Proteomes" id="UP000306552">
    <property type="component" value="Unassembled WGS sequence"/>
</dbReference>
<dbReference type="SMART" id="SM00606">
    <property type="entry name" value="CBD_IV"/>
    <property type="match status" value="2"/>
</dbReference>
<dbReference type="GO" id="GO:0009986">
    <property type="term" value="C:cell surface"/>
    <property type="evidence" value="ECO:0007669"/>
    <property type="project" value="TreeGrafter"/>
</dbReference>
<dbReference type="NCBIfam" id="TIGR04183">
    <property type="entry name" value="Por_Secre_tail"/>
    <property type="match status" value="1"/>
</dbReference>
<dbReference type="EMBL" id="SWMU01000004">
    <property type="protein sequence ID" value="TKS55769.1"/>
    <property type="molecule type" value="Genomic_DNA"/>
</dbReference>
<dbReference type="InterPro" id="IPR026444">
    <property type="entry name" value="Secre_tail"/>
</dbReference>
<dbReference type="GO" id="GO:0030246">
    <property type="term" value="F:carbohydrate binding"/>
    <property type="evidence" value="ECO:0007669"/>
    <property type="project" value="InterPro"/>
</dbReference>
<dbReference type="PROSITE" id="PS51175">
    <property type="entry name" value="CBM6"/>
    <property type="match status" value="2"/>
</dbReference>
<dbReference type="SUPFAM" id="SSF51445">
    <property type="entry name" value="(Trans)glycosidases"/>
    <property type="match status" value="1"/>
</dbReference>
<accession>A0A4U5TNX3</accession>
<keyword evidence="2" id="KW-0378">Hydrolase</keyword>
<dbReference type="InterPro" id="IPR005084">
    <property type="entry name" value="CBM6"/>
</dbReference>
<dbReference type="RefSeq" id="WP_138932597.1">
    <property type="nucleotide sequence ID" value="NZ_SWMU01000004.1"/>
</dbReference>
<dbReference type="InterPro" id="IPR006584">
    <property type="entry name" value="Cellulose-bd_IV"/>
</dbReference>
<keyword evidence="3" id="KW-0326">Glycosidase</keyword>
<reference evidence="6 7" key="1">
    <citation type="submission" date="2019-04" db="EMBL/GenBank/DDBJ databases">
        <title>Psychroflexus halotolerans sp. nov., isolated from a marine solar saltern.</title>
        <authorList>
            <person name="Feng X."/>
        </authorList>
    </citation>
    <scope>NUCLEOTIDE SEQUENCE [LARGE SCALE GENOMIC DNA]</scope>
    <source>
        <strain evidence="6 7">WDS2C27</strain>
    </source>
</reference>
<evidence type="ECO:0000256" key="4">
    <source>
        <dbReference type="SAM" id="SignalP"/>
    </source>
</evidence>
<keyword evidence="7" id="KW-1185">Reference proteome</keyword>
<dbReference type="Pfam" id="PF03422">
    <property type="entry name" value="CBM_6"/>
    <property type="match status" value="2"/>
</dbReference>
<evidence type="ECO:0000256" key="2">
    <source>
        <dbReference type="ARBA" id="ARBA00022801"/>
    </source>
</evidence>
<gene>
    <name evidence="6" type="ORF">FCN74_10745</name>
</gene>
<feature type="signal peptide" evidence="4">
    <location>
        <begin position="1"/>
        <end position="19"/>
    </location>
</feature>
<dbReference type="SUPFAM" id="SSF49785">
    <property type="entry name" value="Galactose-binding domain-like"/>
    <property type="match status" value="2"/>
</dbReference>